<gene>
    <name evidence="2" type="ORF">BTMF_LOCUS1867</name>
</gene>
<dbReference type="GO" id="GO:0005524">
    <property type="term" value="F:ATP binding"/>
    <property type="evidence" value="ECO:0007669"/>
    <property type="project" value="InterPro"/>
</dbReference>
<dbReference type="InterPro" id="IPR027417">
    <property type="entry name" value="P-loop_NTPase"/>
</dbReference>
<accession>A0A0R3Q885</accession>
<dbReference type="AlphaFoldDB" id="A0A0R3Q885"/>
<dbReference type="GO" id="GO:0140359">
    <property type="term" value="F:ABC-type transporter activity"/>
    <property type="evidence" value="ECO:0007669"/>
    <property type="project" value="InterPro"/>
</dbReference>
<reference evidence="2 3" key="2">
    <citation type="submission" date="2018-11" db="EMBL/GenBank/DDBJ databases">
        <authorList>
            <consortium name="Pathogen Informatics"/>
        </authorList>
    </citation>
    <scope>NUCLEOTIDE SEQUENCE [LARGE SCALE GENOMIC DNA]</scope>
</reference>
<protein>
    <submittedName>
        <fullName evidence="4">ABC transporter domain-containing protein</fullName>
    </submittedName>
</protein>
<name>A0A0R3Q885_9BILA</name>
<dbReference type="PROSITE" id="PS00211">
    <property type="entry name" value="ABC_TRANSPORTER_1"/>
    <property type="match status" value="1"/>
</dbReference>
<evidence type="ECO:0000313" key="4">
    <source>
        <dbReference type="WBParaSite" id="BTMF_0000254301-mRNA-1"/>
    </source>
</evidence>
<dbReference type="InterPro" id="IPR003439">
    <property type="entry name" value="ABC_transporter-like_ATP-bd"/>
</dbReference>
<dbReference type="InterPro" id="IPR026082">
    <property type="entry name" value="ABCA"/>
</dbReference>
<keyword evidence="3" id="KW-1185">Reference proteome</keyword>
<dbReference type="GO" id="GO:0005319">
    <property type="term" value="F:lipid transporter activity"/>
    <property type="evidence" value="ECO:0007669"/>
    <property type="project" value="TreeGrafter"/>
</dbReference>
<dbReference type="Pfam" id="PF00005">
    <property type="entry name" value="ABC_tran"/>
    <property type="match status" value="1"/>
</dbReference>
<dbReference type="InterPro" id="IPR017871">
    <property type="entry name" value="ABC_transporter-like_CS"/>
</dbReference>
<dbReference type="STRING" id="42155.A0A0R3Q885"/>
<dbReference type="GO" id="GO:0016020">
    <property type="term" value="C:membrane"/>
    <property type="evidence" value="ECO:0007669"/>
    <property type="project" value="InterPro"/>
</dbReference>
<dbReference type="PANTHER" id="PTHR19229:SF271">
    <property type="entry name" value="ABC TRANSPORTER CED-7"/>
    <property type="match status" value="1"/>
</dbReference>
<dbReference type="EMBL" id="UZAG01001424">
    <property type="protein sequence ID" value="VDO11239.1"/>
    <property type="molecule type" value="Genomic_DNA"/>
</dbReference>
<dbReference type="Proteomes" id="UP000280834">
    <property type="component" value="Unassembled WGS sequence"/>
</dbReference>
<dbReference type="PROSITE" id="PS50893">
    <property type="entry name" value="ABC_TRANSPORTER_2"/>
    <property type="match status" value="1"/>
</dbReference>
<sequence length="204" mass="22603">MLQTIWYDKYEDNLEDVDVKKERECVSRKRNTELSLAVRNLNKYYGDLHAVRALTFGVEPGECFGLLGVNGAGKTSAFDMLTGVSIPDGGEAFINGRSILKKQTIGFCPQFDALHPKLTAKETLRLLASLYGFVNPMKRVKTLLEAVSLTEHADSCVEFLSGGQRRRLSVAVALISQTNLILLDEPTAGVDPKARRQIWCLLNA</sequence>
<evidence type="ECO:0000313" key="2">
    <source>
        <dbReference type="EMBL" id="VDO11239.1"/>
    </source>
</evidence>
<dbReference type="PANTHER" id="PTHR19229">
    <property type="entry name" value="ATP-BINDING CASSETTE TRANSPORTER SUBFAMILY A ABCA"/>
    <property type="match status" value="1"/>
</dbReference>
<dbReference type="Gene3D" id="3.40.50.300">
    <property type="entry name" value="P-loop containing nucleotide triphosphate hydrolases"/>
    <property type="match status" value="1"/>
</dbReference>
<proteinExistence type="predicted"/>
<evidence type="ECO:0000313" key="3">
    <source>
        <dbReference type="Proteomes" id="UP000280834"/>
    </source>
</evidence>
<evidence type="ECO:0000259" key="1">
    <source>
        <dbReference type="PROSITE" id="PS50893"/>
    </source>
</evidence>
<dbReference type="WBParaSite" id="BTMF_0000254301-mRNA-1">
    <property type="protein sequence ID" value="BTMF_0000254301-mRNA-1"/>
    <property type="gene ID" value="BTMF_0000254301"/>
</dbReference>
<dbReference type="GO" id="GO:0016887">
    <property type="term" value="F:ATP hydrolysis activity"/>
    <property type="evidence" value="ECO:0007669"/>
    <property type="project" value="InterPro"/>
</dbReference>
<organism evidence="4">
    <name type="scientific">Brugia timori</name>
    <dbReference type="NCBI Taxonomy" id="42155"/>
    <lineage>
        <taxon>Eukaryota</taxon>
        <taxon>Metazoa</taxon>
        <taxon>Ecdysozoa</taxon>
        <taxon>Nematoda</taxon>
        <taxon>Chromadorea</taxon>
        <taxon>Rhabditida</taxon>
        <taxon>Spirurina</taxon>
        <taxon>Spiruromorpha</taxon>
        <taxon>Filarioidea</taxon>
        <taxon>Onchocercidae</taxon>
        <taxon>Brugia</taxon>
    </lineage>
</organism>
<feature type="domain" description="ABC transporter" evidence="1">
    <location>
        <begin position="36"/>
        <end position="204"/>
    </location>
</feature>
<dbReference type="SUPFAM" id="SSF52540">
    <property type="entry name" value="P-loop containing nucleoside triphosphate hydrolases"/>
    <property type="match status" value="1"/>
</dbReference>
<reference evidence="4" key="1">
    <citation type="submission" date="2017-02" db="UniProtKB">
        <authorList>
            <consortium name="WormBaseParasite"/>
        </authorList>
    </citation>
    <scope>IDENTIFICATION</scope>
</reference>